<feature type="repeat" description="ANK" evidence="3">
    <location>
        <begin position="511"/>
        <end position="543"/>
    </location>
</feature>
<evidence type="ECO:0000256" key="3">
    <source>
        <dbReference type="PROSITE-ProRule" id="PRU00023"/>
    </source>
</evidence>
<feature type="repeat" description="ANK" evidence="3">
    <location>
        <begin position="544"/>
        <end position="576"/>
    </location>
</feature>
<protein>
    <submittedName>
        <fullName evidence="4">Uncharacterized protein</fullName>
    </submittedName>
</protein>
<dbReference type="InterPro" id="IPR002110">
    <property type="entry name" value="Ankyrin_rpt"/>
</dbReference>
<feature type="repeat" description="ANK" evidence="3">
    <location>
        <begin position="337"/>
        <end position="377"/>
    </location>
</feature>
<dbReference type="PRINTS" id="PR01415">
    <property type="entry name" value="ANKYRIN"/>
</dbReference>
<proteinExistence type="predicted"/>
<feature type="repeat" description="ANK" evidence="3">
    <location>
        <begin position="236"/>
        <end position="268"/>
    </location>
</feature>
<dbReference type="AlphaFoldDB" id="A0A9N9VQV4"/>
<dbReference type="Pfam" id="PF13857">
    <property type="entry name" value="Ank_5"/>
    <property type="match status" value="1"/>
</dbReference>
<feature type="repeat" description="ANK" evidence="3">
    <location>
        <begin position="270"/>
        <end position="303"/>
    </location>
</feature>
<dbReference type="PROSITE" id="PS50088">
    <property type="entry name" value="ANK_REPEAT"/>
    <property type="match status" value="11"/>
</dbReference>
<dbReference type="PANTHER" id="PTHR24198:SF165">
    <property type="entry name" value="ANKYRIN REPEAT-CONTAINING PROTEIN-RELATED"/>
    <property type="match status" value="1"/>
</dbReference>
<dbReference type="PROSITE" id="PS50297">
    <property type="entry name" value="ANK_REP_REGION"/>
    <property type="match status" value="9"/>
</dbReference>
<keyword evidence="1" id="KW-0677">Repeat</keyword>
<dbReference type="SMART" id="SM00248">
    <property type="entry name" value="ANK"/>
    <property type="match status" value="14"/>
</dbReference>
<feature type="repeat" description="ANK" evidence="3">
    <location>
        <begin position="577"/>
        <end position="609"/>
    </location>
</feature>
<evidence type="ECO:0000313" key="5">
    <source>
        <dbReference type="Proteomes" id="UP000696573"/>
    </source>
</evidence>
<feature type="repeat" description="ANK" evidence="3">
    <location>
        <begin position="412"/>
        <end position="444"/>
    </location>
</feature>
<dbReference type="Pfam" id="PF12796">
    <property type="entry name" value="Ank_2"/>
    <property type="match status" value="4"/>
</dbReference>
<dbReference type="Proteomes" id="UP000696573">
    <property type="component" value="Unassembled WGS sequence"/>
</dbReference>
<dbReference type="EMBL" id="CABFNQ020000730">
    <property type="protein sequence ID" value="CAH0027862.1"/>
    <property type="molecule type" value="Genomic_DNA"/>
</dbReference>
<feature type="repeat" description="ANK" evidence="3">
    <location>
        <begin position="478"/>
        <end position="510"/>
    </location>
</feature>
<evidence type="ECO:0000313" key="4">
    <source>
        <dbReference type="EMBL" id="CAH0027862.1"/>
    </source>
</evidence>
<feature type="repeat" description="ANK" evidence="3">
    <location>
        <begin position="378"/>
        <end position="411"/>
    </location>
</feature>
<dbReference type="InterPro" id="IPR036770">
    <property type="entry name" value="Ankyrin_rpt-contain_sf"/>
</dbReference>
<evidence type="ECO:0000256" key="1">
    <source>
        <dbReference type="ARBA" id="ARBA00022737"/>
    </source>
</evidence>
<accession>A0A9N9VQV4</accession>
<gene>
    <name evidence="4" type="ORF">CRHIZ90672A_00001833</name>
</gene>
<dbReference type="Gene3D" id="1.25.40.20">
    <property type="entry name" value="Ankyrin repeat-containing domain"/>
    <property type="match status" value="4"/>
</dbReference>
<keyword evidence="5" id="KW-1185">Reference proteome</keyword>
<dbReference type="PANTHER" id="PTHR24198">
    <property type="entry name" value="ANKYRIN REPEAT AND PROTEIN KINASE DOMAIN-CONTAINING PROTEIN"/>
    <property type="match status" value="1"/>
</dbReference>
<sequence length="637" mass="68681">MALQDLPAELLHAVSAHVSDEADLSALSRTCVRLFHTLVAELYRRNHAGPKPSALTWAINSGNMGTIQRATGCGVDIVKLRHITSAASMGDKDVFDTLWACKLQHGGFGSLLVDEDSREPLYAAVNAGNKQIVSVLVETGMVDSQVQSSNQNVPLFIAAFNGSHEVVSLLLDHGAPPMSHFHMVHPLAAAVKPRGDWWVSKQFWGRRLRKNPDTVGDTVRVLLESGVDVNLSGFYDGDSAIHIAAHAGYCDVVEQLVAHGAYIDSRNTLTDNTPLHIATQRLGTLDMVQTLVKLGASVNAINRTGQTPLALTRDTREPRRIAEFLLDNGAQMTIDYENNTPLHRLRNIGSLEQSADTSAGLLDALLKRGADINAQNKQGKTPLHCVAETAGNSHLIRILVNRGASLSIRDGSGVTPLGYAAAHCPQQIIEFLIEKGSDPNSRTKDGLPLLQLAVGRESATLIDLLLRCGADVRAPNRHGRGALHYAALIGKIEMIDVFLRHGVSIDAHDAHGLTPLMCAIEGVTSTNFDFLLEKGASVHKRDNTMQTALHKAAKHGKVKAATALLKLGADINAVDDDNQTPLYMASVYLRPKMVEVLCKHGADPTITDCRGRTAMAVANSEIFSLFDELESHNTGGT</sequence>
<dbReference type="OrthoDB" id="5122169at2759"/>
<evidence type="ECO:0000256" key="2">
    <source>
        <dbReference type="ARBA" id="ARBA00023043"/>
    </source>
</evidence>
<feature type="repeat" description="ANK" evidence="3">
    <location>
        <begin position="150"/>
        <end position="175"/>
    </location>
</feature>
<reference evidence="4" key="1">
    <citation type="submission" date="2021-10" db="EMBL/GenBank/DDBJ databases">
        <authorList>
            <person name="Piombo E."/>
        </authorList>
    </citation>
    <scope>NUCLEOTIDE SEQUENCE</scope>
</reference>
<dbReference type="SUPFAM" id="SSF48403">
    <property type="entry name" value="Ankyrin repeat"/>
    <property type="match status" value="2"/>
</dbReference>
<name>A0A9N9VQV4_9HYPO</name>
<organism evidence="4 5">
    <name type="scientific">Clonostachys rhizophaga</name>
    <dbReference type="NCBI Taxonomy" id="160324"/>
    <lineage>
        <taxon>Eukaryota</taxon>
        <taxon>Fungi</taxon>
        <taxon>Dikarya</taxon>
        <taxon>Ascomycota</taxon>
        <taxon>Pezizomycotina</taxon>
        <taxon>Sordariomycetes</taxon>
        <taxon>Hypocreomycetidae</taxon>
        <taxon>Hypocreales</taxon>
        <taxon>Bionectriaceae</taxon>
        <taxon>Clonostachys</taxon>
    </lineage>
</organism>
<keyword evidence="2 3" id="KW-0040">ANK repeat</keyword>
<feature type="repeat" description="ANK" evidence="3">
    <location>
        <begin position="445"/>
        <end position="477"/>
    </location>
</feature>
<comment type="caution">
    <text evidence="4">The sequence shown here is derived from an EMBL/GenBank/DDBJ whole genome shotgun (WGS) entry which is preliminary data.</text>
</comment>